<keyword evidence="2" id="KW-0238">DNA-binding</keyword>
<dbReference type="PANTHER" id="PTHR47894">
    <property type="entry name" value="HTH-TYPE TRANSCRIPTIONAL REGULATOR GADX"/>
    <property type="match status" value="1"/>
</dbReference>
<evidence type="ECO:0000256" key="2">
    <source>
        <dbReference type="ARBA" id="ARBA00023125"/>
    </source>
</evidence>
<gene>
    <name evidence="5" type="ORF">OOZ53_07360</name>
</gene>
<keyword evidence="1" id="KW-0805">Transcription regulation</keyword>
<dbReference type="SMART" id="SM00342">
    <property type="entry name" value="HTH_ARAC"/>
    <property type="match status" value="1"/>
</dbReference>
<name>A0ABT4VKC0_9HYPH</name>
<reference evidence="5" key="1">
    <citation type="submission" date="2022-11" db="EMBL/GenBank/DDBJ databases">
        <title>Hoeflea poritis sp. nov., isolated from scleractinian coral Porites lutea.</title>
        <authorList>
            <person name="Zhang G."/>
            <person name="Wei Q."/>
            <person name="Cai L."/>
        </authorList>
    </citation>
    <scope>NUCLEOTIDE SEQUENCE</scope>
    <source>
        <strain evidence="5">E7-10</strain>
    </source>
</reference>
<evidence type="ECO:0000256" key="1">
    <source>
        <dbReference type="ARBA" id="ARBA00023015"/>
    </source>
</evidence>
<sequence length="343" mass="37872">MIVHAQSRPPTSLRLLCDEAARYGITEEACLEGTSVSVADLDNPGALHSTTDEIRAIENLVRLAPENVGLGFAVGRATHVHAFGIWGFAILTSPTLRAAIETAIDFSKLSFLIAEMSLVEDNGEARLEFDTTGIPVSTHRYILERHTVIAVKFIRDLLQKPDFNNFEARLMDGDPDYPEKLAKFKPPSIKMGQPVNALAFPAEILDAPLPNSDPVSLKFCLDQCKVLLEEQTGALPHWSQQVRDAIVDNIGSEQQIEEIAARLAVTERTLRRRLTDEGTSFRQLYIDARMTIAYELLASAGLNVDTVSWRVGYAEPASFARAFTKHYGETPGEVRKKNAVRAA</sequence>
<evidence type="ECO:0000313" key="5">
    <source>
        <dbReference type="EMBL" id="MDA4845164.1"/>
    </source>
</evidence>
<keyword evidence="6" id="KW-1185">Reference proteome</keyword>
<dbReference type="EMBL" id="JAPJZH010000003">
    <property type="protein sequence ID" value="MDA4845164.1"/>
    <property type="molecule type" value="Genomic_DNA"/>
</dbReference>
<dbReference type="InterPro" id="IPR032687">
    <property type="entry name" value="AraC-type_N"/>
</dbReference>
<comment type="caution">
    <text evidence="5">The sequence shown here is derived from an EMBL/GenBank/DDBJ whole genome shotgun (WGS) entry which is preliminary data.</text>
</comment>
<dbReference type="PANTHER" id="PTHR47894:SF1">
    <property type="entry name" value="HTH-TYPE TRANSCRIPTIONAL REGULATOR VQSM"/>
    <property type="match status" value="1"/>
</dbReference>
<organism evidence="5 6">
    <name type="scientific">Hoeflea poritis</name>
    <dbReference type="NCBI Taxonomy" id="2993659"/>
    <lineage>
        <taxon>Bacteria</taxon>
        <taxon>Pseudomonadati</taxon>
        <taxon>Pseudomonadota</taxon>
        <taxon>Alphaproteobacteria</taxon>
        <taxon>Hyphomicrobiales</taxon>
        <taxon>Rhizobiaceae</taxon>
        <taxon>Hoeflea</taxon>
    </lineage>
</organism>
<evidence type="ECO:0000256" key="3">
    <source>
        <dbReference type="ARBA" id="ARBA00023163"/>
    </source>
</evidence>
<dbReference type="SUPFAM" id="SSF46689">
    <property type="entry name" value="Homeodomain-like"/>
    <property type="match status" value="1"/>
</dbReference>
<dbReference type="InterPro" id="IPR009057">
    <property type="entry name" value="Homeodomain-like_sf"/>
</dbReference>
<feature type="domain" description="HTH araC/xylS-type" evidence="4">
    <location>
        <begin position="240"/>
        <end position="337"/>
    </location>
</feature>
<dbReference type="PROSITE" id="PS01124">
    <property type="entry name" value="HTH_ARAC_FAMILY_2"/>
    <property type="match status" value="1"/>
</dbReference>
<dbReference type="Proteomes" id="UP001148313">
    <property type="component" value="Unassembled WGS sequence"/>
</dbReference>
<proteinExistence type="predicted"/>
<protein>
    <submittedName>
        <fullName evidence="5">AraC family transcriptional regulator ligand-binding domain-containing protein</fullName>
    </submittedName>
</protein>
<evidence type="ECO:0000259" key="4">
    <source>
        <dbReference type="PROSITE" id="PS01124"/>
    </source>
</evidence>
<keyword evidence="3" id="KW-0804">Transcription</keyword>
<accession>A0ABT4VKC0</accession>
<dbReference type="Gene3D" id="1.10.10.60">
    <property type="entry name" value="Homeodomain-like"/>
    <property type="match status" value="1"/>
</dbReference>
<dbReference type="InterPro" id="IPR018060">
    <property type="entry name" value="HTH_AraC"/>
</dbReference>
<dbReference type="Pfam" id="PF12833">
    <property type="entry name" value="HTH_18"/>
    <property type="match status" value="1"/>
</dbReference>
<dbReference type="Pfam" id="PF12625">
    <property type="entry name" value="Arabinose_bd"/>
    <property type="match status" value="1"/>
</dbReference>
<evidence type="ECO:0000313" key="6">
    <source>
        <dbReference type="Proteomes" id="UP001148313"/>
    </source>
</evidence>